<comment type="caution">
    <text evidence="1">The sequence shown here is derived from an EMBL/GenBank/DDBJ whole genome shotgun (WGS) entry which is preliminary data.</text>
</comment>
<keyword evidence="2" id="KW-1185">Reference proteome</keyword>
<protein>
    <submittedName>
        <fullName evidence="1">Uncharacterized protein</fullName>
    </submittedName>
</protein>
<accession>A0ABQ7VNG3</accession>
<evidence type="ECO:0000313" key="2">
    <source>
        <dbReference type="Proteomes" id="UP000826656"/>
    </source>
</evidence>
<name>A0ABQ7VNG3_SOLTU</name>
<dbReference type="EMBL" id="JAIVGD010000011">
    <property type="protein sequence ID" value="KAH0769037.1"/>
    <property type="molecule type" value="Genomic_DNA"/>
</dbReference>
<sequence length="221" mass="25003">MGVGDIFQDKGILVVYTCWYDLVLWTLYPFDPSECMKVFELVGVSSFGCSGINWANESLIDLMLCNPFPFDPGVVFKCVECGSNTIYHLHDSSVVLLLDPMCLNGFVHPWHGVGFVIANTNPHAMRILFLFALPMVLQGMDCTTNPLQEGENDVIQITSRLSIHEFQCFDGMFTRMEVVGVVWMPRRGFHALHGNTCTLKELLVRQHHAWMIAWSVRGLTK</sequence>
<evidence type="ECO:0000313" key="1">
    <source>
        <dbReference type="EMBL" id="KAH0769037.1"/>
    </source>
</evidence>
<organism evidence="1 2">
    <name type="scientific">Solanum tuberosum</name>
    <name type="common">Potato</name>
    <dbReference type="NCBI Taxonomy" id="4113"/>
    <lineage>
        <taxon>Eukaryota</taxon>
        <taxon>Viridiplantae</taxon>
        <taxon>Streptophyta</taxon>
        <taxon>Embryophyta</taxon>
        <taxon>Tracheophyta</taxon>
        <taxon>Spermatophyta</taxon>
        <taxon>Magnoliopsida</taxon>
        <taxon>eudicotyledons</taxon>
        <taxon>Gunneridae</taxon>
        <taxon>Pentapetalae</taxon>
        <taxon>asterids</taxon>
        <taxon>lamiids</taxon>
        <taxon>Solanales</taxon>
        <taxon>Solanaceae</taxon>
        <taxon>Solanoideae</taxon>
        <taxon>Solaneae</taxon>
        <taxon>Solanum</taxon>
    </lineage>
</organism>
<gene>
    <name evidence="1" type="ORF">KY290_013018</name>
</gene>
<dbReference type="Proteomes" id="UP000826656">
    <property type="component" value="Unassembled WGS sequence"/>
</dbReference>
<reference evidence="1 2" key="1">
    <citation type="journal article" date="2021" name="bioRxiv">
        <title>Chromosome-scale and haplotype-resolved genome assembly of a tetraploid potato cultivar.</title>
        <authorList>
            <person name="Sun H."/>
            <person name="Jiao W.-B."/>
            <person name="Krause K."/>
            <person name="Campoy J.A."/>
            <person name="Goel M."/>
            <person name="Folz-Donahue K."/>
            <person name="Kukat C."/>
            <person name="Huettel B."/>
            <person name="Schneeberger K."/>
        </authorList>
    </citation>
    <scope>NUCLEOTIDE SEQUENCE [LARGE SCALE GENOMIC DNA]</scope>
    <source>
        <strain evidence="1">SolTubOtavaFocal</strain>
        <tissue evidence="1">Leaves</tissue>
    </source>
</reference>
<proteinExistence type="predicted"/>